<dbReference type="EMBL" id="VSSQ01035973">
    <property type="protein sequence ID" value="MPM88342.1"/>
    <property type="molecule type" value="Genomic_DNA"/>
</dbReference>
<sequence length="64" mass="7023">MLKAFFHRPGIGVIADQRYDHETGEQQGADYQVCAEQQMLLHTISHVPFGGGVIRHSLQTGSSA</sequence>
<proteinExistence type="predicted"/>
<name>A0A645DIB9_9ZZZZ</name>
<protein>
    <submittedName>
        <fullName evidence="1">Uncharacterized protein</fullName>
    </submittedName>
</protein>
<gene>
    <name evidence="1" type="ORF">SDC9_135444</name>
</gene>
<reference evidence="1" key="1">
    <citation type="submission" date="2019-08" db="EMBL/GenBank/DDBJ databases">
        <authorList>
            <person name="Kucharzyk K."/>
            <person name="Murdoch R.W."/>
            <person name="Higgins S."/>
            <person name="Loffler F."/>
        </authorList>
    </citation>
    <scope>NUCLEOTIDE SEQUENCE</scope>
</reference>
<evidence type="ECO:0000313" key="1">
    <source>
        <dbReference type="EMBL" id="MPM88342.1"/>
    </source>
</evidence>
<comment type="caution">
    <text evidence="1">The sequence shown here is derived from an EMBL/GenBank/DDBJ whole genome shotgun (WGS) entry which is preliminary data.</text>
</comment>
<organism evidence="1">
    <name type="scientific">bioreactor metagenome</name>
    <dbReference type="NCBI Taxonomy" id="1076179"/>
    <lineage>
        <taxon>unclassified sequences</taxon>
        <taxon>metagenomes</taxon>
        <taxon>ecological metagenomes</taxon>
    </lineage>
</organism>
<accession>A0A645DIB9</accession>
<dbReference type="AlphaFoldDB" id="A0A645DIB9"/>